<dbReference type="AlphaFoldDB" id="A0A3B3RI55"/>
<organism evidence="6 7">
    <name type="scientific">Paramormyrops kingsleyae</name>
    <dbReference type="NCBI Taxonomy" id="1676925"/>
    <lineage>
        <taxon>Eukaryota</taxon>
        <taxon>Metazoa</taxon>
        <taxon>Chordata</taxon>
        <taxon>Craniata</taxon>
        <taxon>Vertebrata</taxon>
        <taxon>Euteleostomi</taxon>
        <taxon>Actinopterygii</taxon>
        <taxon>Neopterygii</taxon>
        <taxon>Teleostei</taxon>
        <taxon>Osteoglossocephala</taxon>
        <taxon>Osteoglossomorpha</taxon>
        <taxon>Osteoglossiformes</taxon>
        <taxon>Mormyridae</taxon>
        <taxon>Paramormyrops</taxon>
    </lineage>
</organism>
<evidence type="ECO:0000256" key="3">
    <source>
        <dbReference type="ARBA" id="ARBA00023157"/>
    </source>
</evidence>
<dbReference type="GO" id="GO:0016787">
    <property type="term" value="F:hydrolase activity"/>
    <property type="evidence" value="ECO:0007669"/>
    <property type="project" value="UniProtKB-KW"/>
</dbReference>
<feature type="signal peptide" evidence="4">
    <location>
        <begin position="1"/>
        <end position="33"/>
    </location>
</feature>
<dbReference type="EC" id="3.1.1.-" evidence="4"/>
<evidence type="ECO:0000256" key="1">
    <source>
        <dbReference type="ARBA" id="ARBA00005964"/>
    </source>
</evidence>
<evidence type="ECO:0000256" key="4">
    <source>
        <dbReference type="RuleBase" id="RU361235"/>
    </source>
</evidence>
<dbReference type="STRING" id="1676925.ENSPKIP00000018307"/>
<dbReference type="Proteomes" id="UP000261540">
    <property type="component" value="Unplaced"/>
</dbReference>
<evidence type="ECO:0000259" key="5">
    <source>
        <dbReference type="Pfam" id="PF00135"/>
    </source>
</evidence>
<protein>
    <recommendedName>
        <fullName evidence="4">Carboxylic ester hydrolase</fullName>
        <ecNumber evidence="4">3.1.1.-</ecNumber>
    </recommendedName>
</protein>
<evidence type="ECO:0000256" key="2">
    <source>
        <dbReference type="ARBA" id="ARBA00022801"/>
    </source>
</evidence>
<dbReference type="PROSITE" id="PS00122">
    <property type="entry name" value="CARBOXYLESTERASE_B_1"/>
    <property type="match status" value="1"/>
</dbReference>
<dbReference type="Pfam" id="PF00135">
    <property type="entry name" value="COesterase"/>
    <property type="match status" value="1"/>
</dbReference>
<dbReference type="InterPro" id="IPR019819">
    <property type="entry name" value="Carboxylesterase_B_CS"/>
</dbReference>
<dbReference type="PROSITE" id="PS00941">
    <property type="entry name" value="CARBOXYLESTERASE_B_2"/>
    <property type="match status" value="1"/>
</dbReference>
<dbReference type="FunFam" id="3.40.50.1820:FF:000011">
    <property type="entry name" value="Carboxylic ester hydrolase"/>
    <property type="match status" value="1"/>
</dbReference>
<proteinExistence type="inferred from homology"/>
<evidence type="ECO:0000313" key="6">
    <source>
        <dbReference type="Ensembl" id="ENSPKIP00000018307.1"/>
    </source>
</evidence>
<keyword evidence="7" id="KW-1185">Reference proteome</keyword>
<dbReference type="GeneTree" id="ENSGT00940000166187"/>
<keyword evidence="2 4" id="KW-0378">Hydrolase</keyword>
<dbReference type="InterPro" id="IPR002018">
    <property type="entry name" value="CarbesteraseB"/>
</dbReference>
<keyword evidence="3" id="KW-1015">Disulfide bond</keyword>
<feature type="domain" description="Carboxylesterase type B" evidence="5">
    <location>
        <begin position="37"/>
        <end position="531"/>
    </location>
</feature>
<comment type="similarity">
    <text evidence="1 4">Belongs to the type-B carboxylesterase/lipase family.</text>
</comment>
<dbReference type="InterPro" id="IPR019826">
    <property type="entry name" value="Carboxylesterase_B_AS"/>
</dbReference>
<reference evidence="6" key="2">
    <citation type="submission" date="2025-09" db="UniProtKB">
        <authorList>
            <consortium name="Ensembl"/>
        </authorList>
    </citation>
    <scope>IDENTIFICATION</scope>
</reference>
<name>A0A3B3RI55_9TELE</name>
<feature type="chain" id="PRO_5017104977" description="Carboxylic ester hydrolase" evidence="4">
    <location>
        <begin position="34"/>
        <end position="550"/>
    </location>
</feature>
<dbReference type="Gene3D" id="3.40.50.1820">
    <property type="entry name" value="alpha/beta hydrolase"/>
    <property type="match status" value="1"/>
</dbReference>
<dbReference type="InterPro" id="IPR029058">
    <property type="entry name" value="AB_hydrolase_fold"/>
</dbReference>
<sequence>MVVQWLALLPHTFGTRVGVSAWVTCLCVSPVSSWNDGPVVSIKNGTLRGRYVTADGTEKVVQQYLGIPFARPPVGPLRLAAPQPPLAWEVCLLSRCIQNPAILAEISRMLNMNVSESPVSEDCLYLNVYTPSDRSAEERLPVMVWIHGGGLAFGGAAQVDGSALAAYQHVVVVVIQYRLGILGFLSTGDEYARGNWGFLDQIAALQWVQANIESFGGDSQSVTIFGESAGGISVSLLVLSPLSSGLFHKAICQSGVATVHILFTNSPLILAVANLTACDSDSTEHLVQCMRQKTEEDIIQATKKEIILGSTVDGYFLEKPIEDVFKSQKFPKVPILLGVTNHEFGWILTKAFASPDWEEGMDKQKVKSILNRIFQGWAAGMDELIVAEYFRDADTPEKVRDVFTEILGDLFMVFPTITVANYHRNAGGAVYLYEFQHPPAVFKNIRPSFVKADHGDDIYFVFGAPFWNGETTEEKELSKKMMAYWANFARSGSPNGPGLVEWPVYGESEEYLNLGLEQTTGRKLKQEQMHFFTVKLPQKLAASPAANMKP</sequence>
<dbReference type="InterPro" id="IPR050309">
    <property type="entry name" value="Type-B_Carboxylest/Lipase"/>
</dbReference>
<dbReference type="PANTHER" id="PTHR11559">
    <property type="entry name" value="CARBOXYLESTERASE"/>
    <property type="match status" value="1"/>
</dbReference>
<reference evidence="6" key="1">
    <citation type="submission" date="2025-08" db="UniProtKB">
        <authorList>
            <consortium name="Ensembl"/>
        </authorList>
    </citation>
    <scope>IDENTIFICATION</scope>
</reference>
<dbReference type="Ensembl" id="ENSPKIT00000042837.1">
    <property type="protein sequence ID" value="ENSPKIP00000018307.1"/>
    <property type="gene ID" value="ENSPKIG00000003830.1"/>
</dbReference>
<dbReference type="SUPFAM" id="SSF53474">
    <property type="entry name" value="alpha/beta-Hydrolases"/>
    <property type="match status" value="1"/>
</dbReference>
<evidence type="ECO:0000313" key="7">
    <source>
        <dbReference type="Proteomes" id="UP000261540"/>
    </source>
</evidence>
<accession>A0A3B3RI55</accession>
<keyword evidence="4" id="KW-0732">Signal</keyword>